<feature type="domain" description="J" evidence="2">
    <location>
        <begin position="5"/>
        <end position="69"/>
    </location>
</feature>
<dbReference type="InterPro" id="IPR008971">
    <property type="entry name" value="HSP40/DnaJ_pept-bd"/>
</dbReference>
<dbReference type="GO" id="GO:0042026">
    <property type="term" value="P:protein refolding"/>
    <property type="evidence" value="ECO:0007669"/>
    <property type="project" value="TreeGrafter"/>
</dbReference>
<proteinExistence type="predicted"/>
<dbReference type="SUPFAM" id="SSF49493">
    <property type="entry name" value="HSP40/DnaJ peptide-binding domain"/>
    <property type="match status" value="2"/>
</dbReference>
<evidence type="ECO:0000313" key="4">
    <source>
        <dbReference type="Proteomes" id="UP000199556"/>
    </source>
</evidence>
<keyword evidence="1" id="KW-0143">Chaperone</keyword>
<keyword evidence="4" id="KW-1185">Reference proteome</keyword>
<dbReference type="PANTHER" id="PTHR43096:SF52">
    <property type="entry name" value="DNAJ HOMOLOG 1, MITOCHONDRIAL-RELATED"/>
    <property type="match status" value="1"/>
</dbReference>
<dbReference type="Pfam" id="PF01556">
    <property type="entry name" value="DnaJ_C"/>
    <property type="match status" value="1"/>
</dbReference>
<dbReference type="InterPro" id="IPR002939">
    <property type="entry name" value="DnaJ_C"/>
</dbReference>
<dbReference type="GO" id="GO:0005737">
    <property type="term" value="C:cytoplasm"/>
    <property type="evidence" value="ECO:0007669"/>
    <property type="project" value="TreeGrafter"/>
</dbReference>
<dbReference type="Gene3D" id="1.10.287.110">
    <property type="entry name" value="DnaJ domain"/>
    <property type="match status" value="1"/>
</dbReference>
<dbReference type="PROSITE" id="PS50076">
    <property type="entry name" value="DNAJ_2"/>
    <property type="match status" value="1"/>
</dbReference>
<dbReference type="OrthoDB" id="9779889at2"/>
<dbReference type="CDD" id="cd10747">
    <property type="entry name" value="DnaJ_C"/>
    <property type="match status" value="1"/>
</dbReference>
<accession>A0A1I4PCC2</accession>
<dbReference type="AlphaFoldDB" id="A0A1I4PCC2"/>
<dbReference type="CDD" id="cd06257">
    <property type="entry name" value="DnaJ"/>
    <property type="match status" value="1"/>
</dbReference>
<dbReference type="Proteomes" id="UP000199556">
    <property type="component" value="Unassembled WGS sequence"/>
</dbReference>
<evidence type="ECO:0000256" key="1">
    <source>
        <dbReference type="ARBA" id="ARBA00023186"/>
    </source>
</evidence>
<dbReference type="Pfam" id="PF00226">
    <property type="entry name" value="DnaJ"/>
    <property type="match status" value="1"/>
</dbReference>
<dbReference type="PRINTS" id="PR00625">
    <property type="entry name" value="JDOMAIN"/>
</dbReference>
<dbReference type="InterPro" id="IPR001623">
    <property type="entry name" value="DnaJ_domain"/>
</dbReference>
<dbReference type="EMBL" id="FOUO01000001">
    <property type="protein sequence ID" value="SFM25402.1"/>
    <property type="molecule type" value="Genomic_DNA"/>
</dbReference>
<dbReference type="PANTHER" id="PTHR43096">
    <property type="entry name" value="DNAJ HOMOLOG 1, MITOCHONDRIAL-RELATED"/>
    <property type="match status" value="1"/>
</dbReference>
<dbReference type="SMART" id="SM00271">
    <property type="entry name" value="DnaJ"/>
    <property type="match status" value="1"/>
</dbReference>
<reference evidence="3 4" key="1">
    <citation type="submission" date="2016-10" db="EMBL/GenBank/DDBJ databases">
        <authorList>
            <person name="de Groot N.N."/>
        </authorList>
    </citation>
    <scope>NUCLEOTIDE SEQUENCE [LARGE SCALE GENOMIC DNA]</scope>
    <source>
        <strain evidence="3 4">DSM 4180</strain>
    </source>
</reference>
<sequence length="316" mass="34917">MEYKDYYKVLGVERSASQDEIKKAYRRLARKYHPDVSKEPDAEARFKEVNEAYEVLGDAEKRKAYDQLGSSWRSGQDFRPPPDWDAWFGGAAPGGGFRTSAGFQEGFSESDFSDFFETLFGGGARRTRGHRTHRSFHAPGEDRVARIALDLERAFRGGSVSVRVGERTLQVKVPAGVTHGQRIRLPGQGGPGMGGGAAGDLYLEVQIKPHPHFRLEGRDIHLDLPITPWEAALGATVSVPTLQGPVEMKIPAGSGSGRRLRLKGRGMPGNPPGDQYVVLQMVTPPADTDKGRRFYERMRKEMPYDPRQHLTGVAGA</sequence>
<dbReference type="InterPro" id="IPR018253">
    <property type="entry name" value="DnaJ_domain_CS"/>
</dbReference>
<dbReference type="GO" id="GO:0003677">
    <property type="term" value="F:DNA binding"/>
    <property type="evidence" value="ECO:0007669"/>
    <property type="project" value="UniProtKB-KW"/>
</dbReference>
<dbReference type="GO" id="GO:0051082">
    <property type="term" value="F:unfolded protein binding"/>
    <property type="evidence" value="ECO:0007669"/>
    <property type="project" value="InterPro"/>
</dbReference>
<evidence type="ECO:0000259" key="2">
    <source>
        <dbReference type="PROSITE" id="PS50076"/>
    </source>
</evidence>
<dbReference type="Gene3D" id="2.60.260.20">
    <property type="entry name" value="Urease metallochaperone UreE, N-terminal domain"/>
    <property type="match status" value="2"/>
</dbReference>
<dbReference type="FunFam" id="2.60.260.20:FF:000013">
    <property type="entry name" value="DnaJ subfamily B member 11"/>
    <property type="match status" value="1"/>
</dbReference>
<dbReference type="RefSeq" id="WP_090483298.1">
    <property type="nucleotide sequence ID" value="NZ_FOUO01000001.1"/>
</dbReference>
<dbReference type="PROSITE" id="PS00636">
    <property type="entry name" value="DNAJ_1"/>
    <property type="match status" value="1"/>
</dbReference>
<protein>
    <submittedName>
        <fullName evidence="3">Curved DNA-binding protein</fullName>
    </submittedName>
</protein>
<keyword evidence="3" id="KW-0238">DNA-binding</keyword>
<dbReference type="SUPFAM" id="SSF46565">
    <property type="entry name" value="Chaperone J-domain"/>
    <property type="match status" value="1"/>
</dbReference>
<gene>
    <name evidence="3" type="ORF">SAMN05421721_101165</name>
</gene>
<dbReference type="InterPro" id="IPR036869">
    <property type="entry name" value="J_dom_sf"/>
</dbReference>
<evidence type="ECO:0000313" key="3">
    <source>
        <dbReference type="EMBL" id="SFM25402.1"/>
    </source>
</evidence>
<organism evidence="3 4">
    <name type="scientific">Ectothiorhodospira mobilis</name>
    <dbReference type="NCBI Taxonomy" id="195064"/>
    <lineage>
        <taxon>Bacteria</taxon>
        <taxon>Pseudomonadati</taxon>
        <taxon>Pseudomonadota</taxon>
        <taxon>Gammaproteobacteria</taxon>
        <taxon>Chromatiales</taxon>
        <taxon>Ectothiorhodospiraceae</taxon>
        <taxon>Ectothiorhodospira</taxon>
    </lineage>
</organism>
<dbReference type="STRING" id="195064.SAMN05421721_101165"/>
<name>A0A1I4PCC2_ECTMO</name>